<comment type="caution">
    <text evidence="2">The sequence shown here is derived from an EMBL/GenBank/DDBJ whole genome shotgun (WGS) entry which is preliminary data.</text>
</comment>
<gene>
    <name evidence="2" type="ORF">BIV57_11300</name>
</gene>
<dbReference type="PANTHER" id="PTHR33744">
    <property type="entry name" value="CARBOHYDRATE DIACID REGULATOR"/>
    <property type="match status" value="1"/>
</dbReference>
<feature type="domain" description="PucR C-terminal helix-turn-helix" evidence="1">
    <location>
        <begin position="401"/>
        <end position="444"/>
    </location>
</feature>
<feature type="domain" description="PucR C-terminal helix-turn-helix" evidence="1">
    <location>
        <begin position="310"/>
        <end position="354"/>
    </location>
</feature>
<organism evidence="2 3">
    <name type="scientific">Mangrovactinospora gilvigrisea</name>
    <dbReference type="NCBI Taxonomy" id="1428644"/>
    <lineage>
        <taxon>Bacteria</taxon>
        <taxon>Bacillati</taxon>
        <taxon>Actinomycetota</taxon>
        <taxon>Actinomycetes</taxon>
        <taxon>Kitasatosporales</taxon>
        <taxon>Streptomycetaceae</taxon>
        <taxon>Mangrovactinospora</taxon>
    </lineage>
</organism>
<dbReference type="InterPro" id="IPR042070">
    <property type="entry name" value="PucR_C-HTH_sf"/>
</dbReference>
<dbReference type="Pfam" id="PF13556">
    <property type="entry name" value="HTH_30"/>
    <property type="match status" value="2"/>
</dbReference>
<evidence type="ECO:0000313" key="3">
    <source>
        <dbReference type="Proteomes" id="UP000243342"/>
    </source>
</evidence>
<dbReference type="EMBL" id="MLCF01000054">
    <property type="protein sequence ID" value="OIV37395.1"/>
    <property type="molecule type" value="Genomic_DNA"/>
</dbReference>
<evidence type="ECO:0000313" key="2">
    <source>
        <dbReference type="EMBL" id="OIV37395.1"/>
    </source>
</evidence>
<dbReference type="PANTHER" id="PTHR33744:SF1">
    <property type="entry name" value="DNA-BINDING TRANSCRIPTIONAL ACTIVATOR ADER"/>
    <property type="match status" value="1"/>
</dbReference>
<name>A0A1J7BFE0_9ACTN</name>
<protein>
    <recommendedName>
        <fullName evidence="1">PucR C-terminal helix-turn-helix domain-containing protein</fullName>
    </recommendedName>
</protein>
<reference evidence="2 3" key="1">
    <citation type="submission" date="2016-10" db="EMBL/GenBank/DDBJ databases">
        <title>Genome sequence of Streptomyces gilvigriseus MUSC 26.</title>
        <authorList>
            <person name="Lee L.-H."/>
            <person name="Ser H.-L."/>
        </authorList>
    </citation>
    <scope>NUCLEOTIDE SEQUENCE [LARGE SCALE GENOMIC DNA]</scope>
    <source>
        <strain evidence="2 3">MUSC 26</strain>
    </source>
</reference>
<keyword evidence="3" id="KW-1185">Reference proteome</keyword>
<dbReference type="InterPro" id="IPR051448">
    <property type="entry name" value="CdaR-like_regulators"/>
</dbReference>
<sequence>MIKTLADTLGARVQVTDRDGKVIEDAGGSVELPRCAHDRADALREAAPDTLDITAHGLHVRLLALGSCRPRPVLLLARERPFTPGEMLALPSAAGLCALIHRLTEAAEQRRHRVRSEITLRQSVFQMLMTSQTSSARRTAHNLYPGVLDRPFVRVSLLTCGTDHRETVSQGIEQELGRPVLCVHCPAISHQLIVITPAADDQEAQDTCLEGALERVIARTPARCAGVSRARQTQDAAAAYSEAVQAHLAADRSRTRSRVWHYSGPAEVAECLGSGAHRWAADLLQPLGRIPANTAGDWRGTAQVALFFTATQSSEILGLHRNTVTNHLDRLGEALHLDLGDARGQAVLSTALQIRARYAATDPARRAPRTVSLESLLQAEPAREWARSFLAPLSEQPALRGLLATWVANGQNADRTAAAAGCHPKTVRRRLRSAEETLRRVLFSEQGASGLHDTIMALRIVGELPELPDPVAPMPFCS</sequence>
<accession>A0A1J7BFE0</accession>
<proteinExistence type="predicted"/>
<evidence type="ECO:0000259" key="1">
    <source>
        <dbReference type="Pfam" id="PF13556"/>
    </source>
</evidence>
<dbReference type="Gene3D" id="1.10.10.2840">
    <property type="entry name" value="PucR C-terminal helix-turn-helix domain"/>
    <property type="match status" value="2"/>
</dbReference>
<dbReference type="AlphaFoldDB" id="A0A1J7BFE0"/>
<dbReference type="InterPro" id="IPR025736">
    <property type="entry name" value="PucR_C-HTH_dom"/>
</dbReference>
<dbReference type="Proteomes" id="UP000243342">
    <property type="component" value="Unassembled WGS sequence"/>
</dbReference>